<evidence type="ECO:0000259" key="2">
    <source>
        <dbReference type="Pfam" id="PF13127"/>
    </source>
</evidence>
<sequence>MKNKYLLASTPIFLGVICLIITSMTESTVAPDGMLNEPYFFLIPVSYILFFIGIISFLFMSMISMFKKKNIAK</sequence>
<comment type="caution">
    <text evidence="3">The sequence shown here is derived from an EMBL/GenBank/DDBJ whole genome shotgun (WGS) entry which is preliminary data.</text>
</comment>
<dbReference type="EMBL" id="JAGYPM010000001">
    <property type="protein sequence ID" value="MBS4189492.1"/>
    <property type="molecule type" value="Genomic_DNA"/>
</dbReference>
<evidence type="ECO:0000256" key="1">
    <source>
        <dbReference type="SAM" id="Phobius"/>
    </source>
</evidence>
<feature type="domain" description="DUF3955" evidence="2">
    <location>
        <begin position="4"/>
        <end position="59"/>
    </location>
</feature>
<dbReference type="InterPro" id="IPR025016">
    <property type="entry name" value="DUF3955"/>
</dbReference>
<accession>A0ABS5NNU5</accession>
<dbReference type="RefSeq" id="WP_213100922.1">
    <property type="nucleotide sequence ID" value="NZ_JAGYPM010000001.1"/>
</dbReference>
<keyword evidence="1" id="KW-0812">Transmembrane</keyword>
<evidence type="ECO:0000313" key="4">
    <source>
        <dbReference type="Proteomes" id="UP000681027"/>
    </source>
</evidence>
<dbReference type="Proteomes" id="UP000681027">
    <property type="component" value="Unassembled WGS sequence"/>
</dbReference>
<proteinExistence type="predicted"/>
<keyword evidence="1" id="KW-1133">Transmembrane helix</keyword>
<keyword evidence="4" id="KW-1185">Reference proteome</keyword>
<feature type="transmembrane region" description="Helical" evidence="1">
    <location>
        <begin position="41"/>
        <end position="63"/>
    </location>
</feature>
<protein>
    <submittedName>
        <fullName evidence="3">DUF3955 domain-containing protein</fullName>
    </submittedName>
</protein>
<gene>
    <name evidence="3" type="ORF">KHA94_04585</name>
</gene>
<dbReference type="Pfam" id="PF13127">
    <property type="entry name" value="DUF3955"/>
    <property type="match status" value="1"/>
</dbReference>
<organism evidence="3 4">
    <name type="scientific">Cytobacillus citreus</name>
    <dbReference type="NCBI Taxonomy" id="2833586"/>
    <lineage>
        <taxon>Bacteria</taxon>
        <taxon>Bacillati</taxon>
        <taxon>Bacillota</taxon>
        <taxon>Bacilli</taxon>
        <taxon>Bacillales</taxon>
        <taxon>Bacillaceae</taxon>
        <taxon>Cytobacillus</taxon>
    </lineage>
</organism>
<reference evidence="3 4" key="1">
    <citation type="submission" date="2021-05" db="EMBL/GenBank/DDBJ databases">
        <title>Novel Bacillus species.</title>
        <authorList>
            <person name="Liu G."/>
        </authorList>
    </citation>
    <scope>NUCLEOTIDE SEQUENCE [LARGE SCALE GENOMIC DNA]</scope>
    <source>
        <strain evidence="3 4">FJAT-49705</strain>
    </source>
</reference>
<name>A0ABS5NNU5_9BACI</name>
<keyword evidence="1" id="KW-0472">Membrane</keyword>
<evidence type="ECO:0000313" key="3">
    <source>
        <dbReference type="EMBL" id="MBS4189492.1"/>
    </source>
</evidence>